<dbReference type="PANTHER" id="PTHR45884">
    <property type="entry name" value="N-ACETYLTRANSFERASE ECO"/>
    <property type="match status" value="1"/>
</dbReference>
<evidence type="ECO:0000256" key="5">
    <source>
        <dbReference type="ARBA" id="ARBA00022771"/>
    </source>
</evidence>
<evidence type="ECO:0000313" key="14">
    <source>
        <dbReference type="Proteomes" id="UP000799779"/>
    </source>
</evidence>
<feature type="domain" description="N-acetyltransferase ESCO zinc-finger" evidence="11">
    <location>
        <begin position="154"/>
        <end position="191"/>
    </location>
</feature>
<evidence type="ECO:0000259" key="12">
    <source>
        <dbReference type="Pfam" id="PF13880"/>
    </source>
</evidence>
<gene>
    <name evidence="13" type="ORF">P154DRAFT_528602</name>
</gene>
<keyword evidence="9" id="KW-0012">Acyltransferase</keyword>
<dbReference type="Proteomes" id="UP000799779">
    <property type="component" value="Unassembled WGS sequence"/>
</dbReference>
<protein>
    <submittedName>
        <fullName evidence="13">Sister chromatid cohesion acetyltransferas-like protein Eco1</fullName>
    </submittedName>
</protein>
<feature type="compositionally biased region" description="Polar residues" evidence="10">
    <location>
        <begin position="66"/>
        <end position="77"/>
    </location>
</feature>
<keyword evidence="8" id="KW-0131">Cell cycle</keyword>
<dbReference type="GO" id="GO:0007064">
    <property type="term" value="P:mitotic sister chromatid cohesion"/>
    <property type="evidence" value="ECO:0007669"/>
    <property type="project" value="TreeGrafter"/>
</dbReference>
<reference evidence="13" key="1">
    <citation type="journal article" date="2020" name="Stud. Mycol.">
        <title>101 Dothideomycetes genomes: a test case for predicting lifestyles and emergence of pathogens.</title>
        <authorList>
            <person name="Haridas S."/>
            <person name="Albert R."/>
            <person name="Binder M."/>
            <person name="Bloem J."/>
            <person name="Labutti K."/>
            <person name="Salamov A."/>
            <person name="Andreopoulos B."/>
            <person name="Baker S."/>
            <person name="Barry K."/>
            <person name="Bills G."/>
            <person name="Bluhm B."/>
            <person name="Cannon C."/>
            <person name="Castanera R."/>
            <person name="Culley D."/>
            <person name="Daum C."/>
            <person name="Ezra D."/>
            <person name="Gonzalez J."/>
            <person name="Henrissat B."/>
            <person name="Kuo A."/>
            <person name="Liang C."/>
            <person name="Lipzen A."/>
            <person name="Lutzoni F."/>
            <person name="Magnuson J."/>
            <person name="Mondo S."/>
            <person name="Nolan M."/>
            <person name="Ohm R."/>
            <person name="Pangilinan J."/>
            <person name="Park H.-J."/>
            <person name="Ramirez L."/>
            <person name="Alfaro M."/>
            <person name="Sun H."/>
            <person name="Tritt A."/>
            <person name="Yoshinaga Y."/>
            <person name="Zwiers L.-H."/>
            <person name="Turgeon B."/>
            <person name="Goodwin S."/>
            <person name="Spatafora J."/>
            <person name="Crous P."/>
            <person name="Grigoriev I."/>
        </authorList>
    </citation>
    <scope>NUCLEOTIDE SEQUENCE</scope>
    <source>
        <strain evidence="13">CBS 123094</strain>
    </source>
</reference>
<dbReference type="GO" id="GO:0008270">
    <property type="term" value="F:zinc ion binding"/>
    <property type="evidence" value="ECO:0007669"/>
    <property type="project" value="UniProtKB-KW"/>
</dbReference>
<evidence type="ECO:0000259" key="11">
    <source>
        <dbReference type="Pfam" id="PF13878"/>
    </source>
</evidence>
<dbReference type="AlphaFoldDB" id="A0A6A5X4R7"/>
<accession>A0A6A5X4R7</accession>
<evidence type="ECO:0000256" key="1">
    <source>
        <dbReference type="ARBA" id="ARBA00004123"/>
    </source>
</evidence>
<dbReference type="Pfam" id="PF13880">
    <property type="entry name" value="Acetyltransf_13"/>
    <property type="match status" value="1"/>
</dbReference>
<feature type="compositionally biased region" description="Polar residues" evidence="10">
    <location>
        <begin position="47"/>
        <end position="59"/>
    </location>
</feature>
<comment type="subcellular location">
    <subcellularLocation>
        <location evidence="1">Nucleus</location>
    </subcellularLocation>
</comment>
<dbReference type="InterPro" id="IPR028009">
    <property type="entry name" value="ESCO_Acetyltransf_dom"/>
</dbReference>
<dbReference type="OrthoDB" id="428854at2759"/>
<feature type="region of interest" description="Disordered" evidence="10">
    <location>
        <begin position="1"/>
        <end position="147"/>
    </location>
</feature>
<comment type="similarity">
    <text evidence="2">Belongs to the acetyltransferase family. ECO subfamily.</text>
</comment>
<dbReference type="Pfam" id="PF13878">
    <property type="entry name" value="zf-C2H2_3"/>
    <property type="match status" value="1"/>
</dbReference>
<keyword evidence="14" id="KW-1185">Reference proteome</keyword>
<dbReference type="GO" id="GO:0061733">
    <property type="term" value="F:protein-lysine-acetyltransferase activity"/>
    <property type="evidence" value="ECO:0007669"/>
    <property type="project" value="TreeGrafter"/>
</dbReference>
<dbReference type="GO" id="GO:0000785">
    <property type="term" value="C:chromatin"/>
    <property type="evidence" value="ECO:0007669"/>
    <property type="project" value="TreeGrafter"/>
</dbReference>
<dbReference type="InterPro" id="IPR028005">
    <property type="entry name" value="AcTrfase_ESCO_Znf_dom"/>
</dbReference>
<evidence type="ECO:0000313" key="13">
    <source>
        <dbReference type="EMBL" id="KAF2007955.1"/>
    </source>
</evidence>
<evidence type="ECO:0000256" key="6">
    <source>
        <dbReference type="ARBA" id="ARBA00022833"/>
    </source>
</evidence>
<keyword evidence="5" id="KW-0863">Zinc-finger</keyword>
<evidence type="ECO:0000256" key="2">
    <source>
        <dbReference type="ARBA" id="ARBA00005816"/>
    </source>
</evidence>
<dbReference type="PANTHER" id="PTHR45884:SF2">
    <property type="entry name" value="N-ACETYLTRANSFERASE ECO"/>
    <property type="match status" value="1"/>
</dbReference>
<evidence type="ECO:0000256" key="9">
    <source>
        <dbReference type="ARBA" id="ARBA00023315"/>
    </source>
</evidence>
<feature type="compositionally biased region" description="Basic and acidic residues" evidence="10">
    <location>
        <begin position="119"/>
        <end position="136"/>
    </location>
</feature>
<keyword evidence="7" id="KW-0539">Nucleus</keyword>
<dbReference type="GO" id="GO:0005634">
    <property type="term" value="C:nucleus"/>
    <property type="evidence" value="ECO:0007669"/>
    <property type="project" value="UniProtKB-SubCell"/>
</dbReference>
<keyword evidence="4" id="KW-0479">Metal-binding</keyword>
<evidence type="ECO:0000256" key="7">
    <source>
        <dbReference type="ARBA" id="ARBA00023242"/>
    </source>
</evidence>
<feature type="compositionally biased region" description="Basic residues" evidence="10">
    <location>
        <begin position="8"/>
        <end position="19"/>
    </location>
</feature>
<feature type="region of interest" description="Disordered" evidence="10">
    <location>
        <begin position="262"/>
        <end position="281"/>
    </location>
</feature>
<evidence type="ECO:0000256" key="3">
    <source>
        <dbReference type="ARBA" id="ARBA00022679"/>
    </source>
</evidence>
<evidence type="ECO:0000256" key="10">
    <source>
        <dbReference type="SAM" id="MobiDB-lite"/>
    </source>
</evidence>
<name>A0A6A5X4R7_9PLEO</name>
<feature type="domain" description="N-acetyltransferase ESCO acetyl-transferase" evidence="12">
    <location>
        <begin position="343"/>
        <end position="412"/>
    </location>
</feature>
<keyword evidence="3" id="KW-0808">Transferase</keyword>
<evidence type="ECO:0000256" key="4">
    <source>
        <dbReference type="ARBA" id="ARBA00022723"/>
    </source>
</evidence>
<sequence>MEASGLRKSVKTYSRQKKHARDDYDPPAKRRRVERTPETTTVEHPLHTTSDLPAGSSSPAHDASILPTSSPKESTAIFSDALLKSTPPSSPQREEAGSPPQTSSPPRQARRPMFSFMKRRPEPRSVAKEPLSERSHNAQTPLPLPHAKKKRLVQMQLDLALEIRKQCKICGMEYIPSNADDAAVHKKFHAMNVGGVDFSKALIERIKKNQVWTGANGSFVAVIARKDALALRNKASEVLKVLNTELAAVPIPDEALWSQITSGEEAQGKGEKPTASGRRTATSTGDRFKVYLYIRGQKCVGACLAERISAAYAVLDQVDTPHPDSVARVEVESSSISISSEPEPALLGISRIWTSNLHRKHGVATQLLDAARSDFLYGMSIEKDMIAFSQPTESGGKLARKWFGQPAGWHVYID</sequence>
<organism evidence="13 14">
    <name type="scientific">Amniculicola lignicola CBS 123094</name>
    <dbReference type="NCBI Taxonomy" id="1392246"/>
    <lineage>
        <taxon>Eukaryota</taxon>
        <taxon>Fungi</taxon>
        <taxon>Dikarya</taxon>
        <taxon>Ascomycota</taxon>
        <taxon>Pezizomycotina</taxon>
        <taxon>Dothideomycetes</taxon>
        <taxon>Pleosporomycetidae</taxon>
        <taxon>Pleosporales</taxon>
        <taxon>Amniculicolaceae</taxon>
        <taxon>Amniculicola</taxon>
    </lineage>
</organism>
<evidence type="ECO:0000256" key="8">
    <source>
        <dbReference type="ARBA" id="ARBA00023306"/>
    </source>
</evidence>
<dbReference type="EMBL" id="ML977556">
    <property type="protein sequence ID" value="KAF2007955.1"/>
    <property type="molecule type" value="Genomic_DNA"/>
</dbReference>
<proteinExistence type="inferred from homology"/>
<keyword evidence="6" id="KW-0862">Zinc</keyword>